<feature type="region of interest" description="Disordered" evidence="6">
    <location>
        <begin position="1"/>
        <end position="25"/>
    </location>
</feature>
<reference evidence="9 10" key="1">
    <citation type="submission" date="2019-06" db="EMBL/GenBank/DDBJ databases">
        <title>Sequencing the genomes of 1000 actinobacteria strains.</title>
        <authorList>
            <person name="Klenk H.-P."/>
        </authorList>
    </citation>
    <scope>NUCLEOTIDE SEQUENCE [LARGE SCALE GENOMIC DNA]</scope>
    <source>
        <strain evidence="9 10">DSM 19828</strain>
    </source>
</reference>
<name>A0A542EE60_9MICO</name>
<feature type="transmembrane region" description="Helical" evidence="7">
    <location>
        <begin position="74"/>
        <end position="92"/>
    </location>
</feature>
<protein>
    <submittedName>
        <fullName evidence="9">Putative flippase GtrA</fullName>
    </submittedName>
</protein>
<comment type="caution">
    <text evidence="9">The sequence shown here is derived from an EMBL/GenBank/DDBJ whole genome shotgun (WGS) entry which is preliminary data.</text>
</comment>
<sequence length="199" mass="21808">MEAQSAAMTTNFDRRKSGRRRSPLIGRLSSQRGPLLRVVRDPKTAFLVVGLINTVLGVALFAGFDRLFGPKHYLLTLLCMHVVSVIVAFVLYRRLVFRVRGNLLRDALRFESVYLTGLAINVVLLTATVELLHWRPLAAQVAIVAFNAFWSWFGHGRFSFRRPGSSGDPTPVTTGGAPQAESEAATGSKVTDAELEAPG</sequence>
<evidence type="ECO:0000313" key="10">
    <source>
        <dbReference type="Proteomes" id="UP000320806"/>
    </source>
</evidence>
<dbReference type="AlphaFoldDB" id="A0A542EE60"/>
<evidence type="ECO:0000256" key="6">
    <source>
        <dbReference type="SAM" id="MobiDB-lite"/>
    </source>
</evidence>
<evidence type="ECO:0000256" key="3">
    <source>
        <dbReference type="ARBA" id="ARBA00022692"/>
    </source>
</evidence>
<evidence type="ECO:0000256" key="4">
    <source>
        <dbReference type="ARBA" id="ARBA00022989"/>
    </source>
</evidence>
<feature type="region of interest" description="Disordered" evidence="6">
    <location>
        <begin position="164"/>
        <end position="199"/>
    </location>
</feature>
<keyword evidence="5 7" id="KW-0472">Membrane</keyword>
<dbReference type="PANTHER" id="PTHR38459:SF1">
    <property type="entry name" value="PROPHAGE BACTOPRENOL-LINKED GLUCOSE TRANSLOCASE HOMOLOG"/>
    <property type="match status" value="1"/>
</dbReference>
<feature type="transmembrane region" description="Helical" evidence="7">
    <location>
        <begin position="137"/>
        <end position="153"/>
    </location>
</feature>
<accession>A0A542EE60</accession>
<dbReference type="Proteomes" id="UP000320806">
    <property type="component" value="Unassembled WGS sequence"/>
</dbReference>
<organism evidence="9 10">
    <name type="scientific">Yimella lutea</name>
    <dbReference type="NCBI Taxonomy" id="587872"/>
    <lineage>
        <taxon>Bacteria</taxon>
        <taxon>Bacillati</taxon>
        <taxon>Actinomycetota</taxon>
        <taxon>Actinomycetes</taxon>
        <taxon>Micrococcales</taxon>
        <taxon>Dermacoccaceae</taxon>
        <taxon>Yimella</taxon>
    </lineage>
</organism>
<gene>
    <name evidence="9" type="ORF">FB459_1043</name>
</gene>
<dbReference type="GO" id="GO:0000271">
    <property type="term" value="P:polysaccharide biosynthetic process"/>
    <property type="evidence" value="ECO:0007669"/>
    <property type="project" value="InterPro"/>
</dbReference>
<keyword evidence="10" id="KW-1185">Reference proteome</keyword>
<evidence type="ECO:0000256" key="5">
    <source>
        <dbReference type="ARBA" id="ARBA00023136"/>
    </source>
</evidence>
<dbReference type="InterPro" id="IPR007267">
    <property type="entry name" value="GtrA_DPMS_TM"/>
</dbReference>
<feature type="domain" description="GtrA/DPMS transmembrane" evidence="8">
    <location>
        <begin position="46"/>
        <end position="160"/>
    </location>
</feature>
<proteinExistence type="inferred from homology"/>
<feature type="compositionally biased region" description="Polar residues" evidence="6">
    <location>
        <begin position="1"/>
        <end position="11"/>
    </location>
</feature>
<keyword evidence="4 7" id="KW-1133">Transmembrane helix</keyword>
<dbReference type="GO" id="GO:0005886">
    <property type="term" value="C:plasma membrane"/>
    <property type="evidence" value="ECO:0007669"/>
    <property type="project" value="TreeGrafter"/>
</dbReference>
<dbReference type="InterPro" id="IPR051401">
    <property type="entry name" value="GtrA_CellWall_Glycosyl"/>
</dbReference>
<evidence type="ECO:0000313" key="9">
    <source>
        <dbReference type="EMBL" id="TQJ13617.1"/>
    </source>
</evidence>
<dbReference type="PANTHER" id="PTHR38459">
    <property type="entry name" value="PROPHAGE BACTOPRENOL-LINKED GLUCOSE TRANSLOCASE HOMOLOG"/>
    <property type="match status" value="1"/>
</dbReference>
<comment type="similarity">
    <text evidence="2">Belongs to the GtrA family.</text>
</comment>
<evidence type="ECO:0000259" key="8">
    <source>
        <dbReference type="Pfam" id="PF04138"/>
    </source>
</evidence>
<feature type="transmembrane region" description="Helical" evidence="7">
    <location>
        <begin position="113"/>
        <end position="131"/>
    </location>
</feature>
<feature type="transmembrane region" description="Helical" evidence="7">
    <location>
        <begin position="44"/>
        <end position="62"/>
    </location>
</feature>
<comment type="subcellular location">
    <subcellularLocation>
        <location evidence="1">Membrane</location>
        <topology evidence="1">Multi-pass membrane protein</topology>
    </subcellularLocation>
</comment>
<keyword evidence="3 7" id="KW-0812">Transmembrane</keyword>
<evidence type="ECO:0000256" key="7">
    <source>
        <dbReference type="SAM" id="Phobius"/>
    </source>
</evidence>
<evidence type="ECO:0000256" key="2">
    <source>
        <dbReference type="ARBA" id="ARBA00009399"/>
    </source>
</evidence>
<dbReference type="Pfam" id="PF04138">
    <property type="entry name" value="GtrA_DPMS_TM"/>
    <property type="match status" value="1"/>
</dbReference>
<evidence type="ECO:0000256" key="1">
    <source>
        <dbReference type="ARBA" id="ARBA00004141"/>
    </source>
</evidence>
<dbReference type="EMBL" id="VFMO01000001">
    <property type="protein sequence ID" value="TQJ13617.1"/>
    <property type="molecule type" value="Genomic_DNA"/>
</dbReference>